<organism evidence="2 3">
    <name type="scientific">Treponema rectale</name>
    <dbReference type="NCBI Taxonomy" id="744512"/>
    <lineage>
        <taxon>Bacteria</taxon>
        <taxon>Pseudomonadati</taxon>
        <taxon>Spirochaetota</taxon>
        <taxon>Spirochaetia</taxon>
        <taxon>Spirochaetales</taxon>
        <taxon>Treponemataceae</taxon>
        <taxon>Treponema</taxon>
    </lineage>
</organism>
<sequence>MFKFFLVKNFVDVWENIFHVILLNIFMMIVFFGLATLWFVQGFFSAGAVVSFIIYFVFLVLLSGLGCTVLFAEGKNAAAAARAEGVSFRRFFKALPGTAIPGLEAGFVFSVIFLVARYSLPYYVRSFAQSGNFVLLLLAAFVFWFLVVTVLSVQYLIPVMNLLGNGFFKSLKKCYIIFFDNTLFSIGLTLLNAVSVLLSVVTFGLAPGFCGIIFNVTNALKIRLYKYDWLEVNPDLTARERKDVPWTELLVKEKEMLGPHPIKNALMPWKQI</sequence>
<dbReference type="AlphaFoldDB" id="A0A840SG74"/>
<feature type="transmembrane region" description="Helical" evidence="1">
    <location>
        <begin position="99"/>
        <end position="120"/>
    </location>
</feature>
<name>A0A840SG74_9SPIR</name>
<accession>A0A840SG74</accession>
<evidence type="ECO:0000256" key="1">
    <source>
        <dbReference type="SAM" id="Phobius"/>
    </source>
</evidence>
<reference evidence="2 3" key="1">
    <citation type="submission" date="2020-08" db="EMBL/GenBank/DDBJ databases">
        <title>Genomic Encyclopedia of Type Strains, Phase IV (KMG-IV): sequencing the most valuable type-strain genomes for metagenomic binning, comparative biology and taxonomic classification.</title>
        <authorList>
            <person name="Goeker M."/>
        </authorList>
    </citation>
    <scope>NUCLEOTIDE SEQUENCE [LARGE SCALE GENOMIC DNA]</scope>
    <source>
        <strain evidence="2 3">DSM 103679</strain>
    </source>
</reference>
<keyword evidence="1" id="KW-1133">Transmembrane helix</keyword>
<proteinExistence type="predicted"/>
<feature type="transmembrane region" description="Helical" evidence="1">
    <location>
        <begin position="21"/>
        <end position="40"/>
    </location>
</feature>
<feature type="transmembrane region" description="Helical" evidence="1">
    <location>
        <begin position="132"/>
        <end position="153"/>
    </location>
</feature>
<gene>
    <name evidence="2" type="ORF">HNP77_002122</name>
</gene>
<feature type="transmembrane region" description="Helical" evidence="1">
    <location>
        <begin position="52"/>
        <end position="72"/>
    </location>
</feature>
<evidence type="ECO:0000313" key="2">
    <source>
        <dbReference type="EMBL" id="MBB5219740.1"/>
    </source>
</evidence>
<keyword evidence="3" id="KW-1185">Reference proteome</keyword>
<dbReference type="Proteomes" id="UP000578697">
    <property type="component" value="Unassembled WGS sequence"/>
</dbReference>
<comment type="caution">
    <text evidence="2">The sequence shown here is derived from an EMBL/GenBank/DDBJ whole genome shotgun (WGS) entry which is preliminary data.</text>
</comment>
<evidence type="ECO:0000313" key="3">
    <source>
        <dbReference type="Proteomes" id="UP000578697"/>
    </source>
</evidence>
<keyword evidence="1" id="KW-0472">Membrane</keyword>
<dbReference type="RefSeq" id="WP_184653145.1">
    <property type="nucleotide sequence ID" value="NZ_JACHFR010000003.1"/>
</dbReference>
<keyword evidence="1" id="KW-0812">Transmembrane</keyword>
<feature type="transmembrane region" description="Helical" evidence="1">
    <location>
        <begin position="174"/>
        <end position="191"/>
    </location>
</feature>
<feature type="transmembrane region" description="Helical" evidence="1">
    <location>
        <begin position="197"/>
        <end position="216"/>
    </location>
</feature>
<dbReference type="EMBL" id="JACHFR010000003">
    <property type="protein sequence ID" value="MBB5219740.1"/>
    <property type="molecule type" value="Genomic_DNA"/>
</dbReference>
<protein>
    <submittedName>
        <fullName evidence="2">Uncharacterized protein</fullName>
    </submittedName>
</protein>